<dbReference type="EMBL" id="LNQE01001504">
    <property type="protein sequence ID" value="KUG16260.1"/>
    <property type="molecule type" value="Genomic_DNA"/>
</dbReference>
<dbReference type="PANTHER" id="PTHR47627:SF1">
    <property type="entry name" value="RUBREDOXIN-1-RELATED"/>
    <property type="match status" value="1"/>
</dbReference>
<dbReference type="GO" id="GO:0005506">
    <property type="term" value="F:iron ion binding"/>
    <property type="evidence" value="ECO:0007669"/>
    <property type="project" value="InterPro"/>
</dbReference>
<dbReference type="NCBIfam" id="NF045768">
    <property type="entry name" value="RubredRD"/>
    <property type="match status" value="1"/>
</dbReference>
<dbReference type="PROSITE" id="PS50903">
    <property type="entry name" value="RUBREDOXIN_LIKE"/>
    <property type="match status" value="1"/>
</dbReference>
<protein>
    <submittedName>
        <fullName evidence="6">Rubredoxin</fullName>
    </submittedName>
</protein>
<sequence>MRKLLCWANAYTQIETSKIQIIDSGFRIPSKVSRYLESAKKRISRKRIVVFMAKKYKCTLCGYIYDPEIGDPDSGIAPNTPFEELPDSWTCPQCGASKSDFEELK</sequence>
<dbReference type="InterPro" id="IPR050526">
    <property type="entry name" value="Rubredoxin_ET"/>
</dbReference>
<organism evidence="6">
    <name type="scientific">hydrocarbon metagenome</name>
    <dbReference type="NCBI Taxonomy" id="938273"/>
    <lineage>
        <taxon>unclassified sequences</taxon>
        <taxon>metagenomes</taxon>
        <taxon>ecological metagenomes</taxon>
    </lineage>
</organism>
<reference evidence="6" key="1">
    <citation type="journal article" date="2015" name="Proc. Natl. Acad. Sci. U.S.A.">
        <title>Networks of energetic and metabolic interactions define dynamics in microbial communities.</title>
        <authorList>
            <person name="Embree M."/>
            <person name="Liu J.K."/>
            <person name="Al-Bassam M.M."/>
            <person name="Zengler K."/>
        </authorList>
    </citation>
    <scope>NUCLEOTIDE SEQUENCE</scope>
</reference>
<dbReference type="Pfam" id="PF00301">
    <property type="entry name" value="Rubredoxin"/>
    <property type="match status" value="1"/>
</dbReference>
<dbReference type="PROSITE" id="PS00202">
    <property type="entry name" value="RUBREDOXIN"/>
    <property type="match status" value="1"/>
</dbReference>
<evidence type="ECO:0000259" key="5">
    <source>
        <dbReference type="PROSITE" id="PS50903"/>
    </source>
</evidence>
<keyword evidence="3" id="KW-0249">Electron transport</keyword>
<feature type="domain" description="Rubredoxin-like" evidence="5">
    <location>
        <begin position="53"/>
        <end position="104"/>
    </location>
</feature>
<name>A0A0W8F5U7_9ZZZZ</name>
<evidence type="ECO:0000256" key="1">
    <source>
        <dbReference type="ARBA" id="ARBA00022448"/>
    </source>
</evidence>
<dbReference type="Gene3D" id="2.20.28.10">
    <property type="match status" value="1"/>
</dbReference>
<evidence type="ECO:0000256" key="4">
    <source>
        <dbReference type="ARBA" id="ARBA00023004"/>
    </source>
</evidence>
<keyword evidence="4" id="KW-0408">Iron</keyword>
<dbReference type="PRINTS" id="PR00163">
    <property type="entry name" value="RUBREDOXIN"/>
</dbReference>
<dbReference type="AlphaFoldDB" id="A0A0W8F5U7"/>
<proteinExistence type="predicted"/>
<keyword evidence="1" id="KW-0813">Transport</keyword>
<dbReference type="FunFam" id="2.20.28.10:FF:000001">
    <property type="entry name" value="Rubredoxin"/>
    <property type="match status" value="1"/>
</dbReference>
<keyword evidence="2" id="KW-0479">Metal-binding</keyword>
<gene>
    <name evidence="6" type="ORF">ASZ90_014047</name>
</gene>
<dbReference type="CDD" id="cd00730">
    <property type="entry name" value="rubredoxin"/>
    <property type="match status" value="1"/>
</dbReference>
<accession>A0A0W8F5U7</accession>
<evidence type="ECO:0000256" key="2">
    <source>
        <dbReference type="ARBA" id="ARBA00022723"/>
    </source>
</evidence>
<dbReference type="SUPFAM" id="SSF57802">
    <property type="entry name" value="Rubredoxin-like"/>
    <property type="match status" value="1"/>
</dbReference>
<dbReference type="GO" id="GO:0009055">
    <property type="term" value="F:electron transfer activity"/>
    <property type="evidence" value="ECO:0007669"/>
    <property type="project" value="TreeGrafter"/>
</dbReference>
<dbReference type="InterPro" id="IPR024934">
    <property type="entry name" value="Rubredoxin-like_dom"/>
</dbReference>
<dbReference type="PANTHER" id="PTHR47627">
    <property type="entry name" value="RUBREDOXIN"/>
    <property type="match status" value="1"/>
</dbReference>
<dbReference type="GO" id="GO:0043448">
    <property type="term" value="P:alkane catabolic process"/>
    <property type="evidence" value="ECO:0007669"/>
    <property type="project" value="TreeGrafter"/>
</dbReference>
<evidence type="ECO:0000313" key="6">
    <source>
        <dbReference type="EMBL" id="KUG16260.1"/>
    </source>
</evidence>
<comment type="caution">
    <text evidence="6">The sequence shown here is derived from an EMBL/GenBank/DDBJ whole genome shotgun (WGS) entry which is preliminary data.</text>
</comment>
<dbReference type="InterPro" id="IPR018527">
    <property type="entry name" value="Rubredoxin_Fe_BS"/>
</dbReference>
<evidence type="ECO:0000256" key="3">
    <source>
        <dbReference type="ARBA" id="ARBA00022982"/>
    </source>
</evidence>
<dbReference type="InterPro" id="IPR024935">
    <property type="entry name" value="Rubredoxin_dom"/>
</dbReference>